<dbReference type="InterPro" id="IPR036291">
    <property type="entry name" value="NAD(P)-bd_dom_sf"/>
</dbReference>
<evidence type="ECO:0000256" key="1">
    <source>
        <dbReference type="SAM" id="MobiDB-lite"/>
    </source>
</evidence>
<dbReference type="PANTHER" id="PTHR13812">
    <property type="entry name" value="KETIMINE REDUCTASE MU-CRYSTALLIN"/>
    <property type="match status" value="1"/>
</dbReference>
<protein>
    <submittedName>
        <fullName evidence="2">Ornithine cyclodeaminase family protein</fullName>
    </submittedName>
</protein>
<dbReference type="Pfam" id="PF02423">
    <property type="entry name" value="OCD_Mu_crystall"/>
    <property type="match status" value="1"/>
</dbReference>
<dbReference type="AlphaFoldDB" id="A0AAU2JIE7"/>
<dbReference type="PIRSF" id="PIRSF001439">
    <property type="entry name" value="CryM"/>
    <property type="match status" value="1"/>
</dbReference>
<dbReference type="GO" id="GO:0005737">
    <property type="term" value="C:cytoplasm"/>
    <property type="evidence" value="ECO:0007669"/>
    <property type="project" value="TreeGrafter"/>
</dbReference>
<dbReference type="Gene3D" id="3.30.1780.10">
    <property type="entry name" value="ornithine cyclodeaminase, domain 1"/>
    <property type="match status" value="1"/>
</dbReference>
<dbReference type="EMBL" id="CP108264">
    <property type="protein sequence ID" value="WTU72148.1"/>
    <property type="molecule type" value="Genomic_DNA"/>
</dbReference>
<dbReference type="InterPro" id="IPR003462">
    <property type="entry name" value="ODC_Mu_crystall"/>
</dbReference>
<reference evidence="2" key="1">
    <citation type="submission" date="2022-10" db="EMBL/GenBank/DDBJ databases">
        <title>The complete genomes of actinobacterial strains from the NBC collection.</title>
        <authorList>
            <person name="Joergensen T.S."/>
            <person name="Alvarez Arevalo M."/>
            <person name="Sterndorff E.B."/>
            <person name="Faurdal D."/>
            <person name="Vuksanovic O."/>
            <person name="Mourched A.-S."/>
            <person name="Charusanti P."/>
            <person name="Shaw S."/>
            <person name="Blin K."/>
            <person name="Weber T."/>
        </authorList>
    </citation>
    <scope>NUCLEOTIDE SEQUENCE</scope>
    <source>
        <strain evidence="2">NBC_00049</strain>
    </source>
</reference>
<sequence length="352" mass="35623">MTGPVMIGAADMAGADRLVRVIDVLADVFADLSSGRTWSPPRTVVQHGPQRELLAGTAVWERRGVGSVKITTLTPDNPERGLPLIHGVVVLTDLETGRITALLDGAELTAVRTGAVAGLATRLCADEAARDLAVIGAGVQARAAVRAVCAVRPIGSIRVFSRNRARTEEFARWARGAAGRPVTVTVCDTAEEAVAGAAVVCTTTSTSGRTALVDAAWVAPGAHVNVIGGTHEDAIEVDPALLASAFVVVEERAAALAEAGEVRAAVARGLLGEGDLHELGELVDGKAASDGRTSVFRCVGMAVEDTAAAAALCEAAQAAGDTGDAGDSRDAADAGDSGDGGGRISRSRGSGP</sequence>
<organism evidence="2">
    <name type="scientific">Streptomyces sp. NBC_00049</name>
    <dbReference type="NCBI Taxonomy" id="2903617"/>
    <lineage>
        <taxon>Bacteria</taxon>
        <taxon>Bacillati</taxon>
        <taxon>Actinomycetota</taxon>
        <taxon>Actinomycetes</taxon>
        <taxon>Kitasatosporales</taxon>
        <taxon>Streptomycetaceae</taxon>
        <taxon>Streptomyces</taxon>
    </lineage>
</organism>
<gene>
    <name evidence="2" type="ORF">OG327_01730</name>
</gene>
<name>A0AAU2JIE7_9ACTN</name>
<dbReference type="PANTHER" id="PTHR13812:SF19">
    <property type="entry name" value="KETIMINE REDUCTASE MU-CRYSTALLIN"/>
    <property type="match status" value="1"/>
</dbReference>
<proteinExistence type="predicted"/>
<dbReference type="SUPFAM" id="SSF51735">
    <property type="entry name" value="NAD(P)-binding Rossmann-fold domains"/>
    <property type="match status" value="1"/>
</dbReference>
<dbReference type="InterPro" id="IPR023401">
    <property type="entry name" value="ODC_N"/>
</dbReference>
<dbReference type="Gene3D" id="3.40.50.720">
    <property type="entry name" value="NAD(P)-binding Rossmann-like Domain"/>
    <property type="match status" value="1"/>
</dbReference>
<feature type="region of interest" description="Disordered" evidence="1">
    <location>
        <begin position="319"/>
        <end position="352"/>
    </location>
</feature>
<evidence type="ECO:0000313" key="2">
    <source>
        <dbReference type="EMBL" id="WTU72148.1"/>
    </source>
</evidence>
<accession>A0AAU2JIE7</accession>